<dbReference type="InterPro" id="IPR050832">
    <property type="entry name" value="Bact_Acetyltransf"/>
</dbReference>
<dbReference type="CDD" id="cd04301">
    <property type="entry name" value="NAT_SF"/>
    <property type="match status" value="1"/>
</dbReference>
<dbReference type="GO" id="GO:0016747">
    <property type="term" value="F:acyltransferase activity, transferring groups other than amino-acyl groups"/>
    <property type="evidence" value="ECO:0007669"/>
    <property type="project" value="InterPro"/>
</dbReference>
<dbReference type="EMBL" id="JACHGH010000007">
    <property type="protein sequence ID" value="MBB6454153.1"/>
    <property type="molecule type" value="Genomic_DNA"/>
</dbReference>
<comment type="caution">
    <text evidence="4">The sequence shown here is derived from an EMBL/GenBank/DDBJ whole genome shotgun (WGS) entry which is preliminary data.</text>
</comment>
<dbReference type="InterPro" id="IPR016181">
    <property type="entry name" value="Acyl_CoA_acyltransferase"/>
</dbReference>
<organism evidence="4 5">
    <name type="scientific">Salirhabdus euzebyi</name>
    <dbReference type="NCBI Taxonomy" id="394506"/>
    <lineage>
        <taxon>Bacteria</taxon>
        <taxon>Bacillati</taxon>
        <taxon>Bacillota</taxon>
        <taxon>Bacilli</taxon>
        <taxon>Bacillales</taxon>
        <taxon>Bacillaceae</taxon>
        <taxon>Salirhabdus</taxon>
    </lineage>
</organism>
<keyword evidence="4" id="KW-0687">Ribonucleoprotein</keyword>
<dbReference type="AlphaFoldDB" id="A0A841Q726"/>
<keyword evidence="2" id="KW-0012">Acyltransferase</keyword>
<dbReference type="GO" id="GO:0005840">
    <property type="term" value="C:ribosome"/>
    <property type="evidence" value="ECO:0007669"/>
    <property type="project" value="UniProtKB-KW"/>
</dbReference>
<keyword evidence="5" id="KW-1185">Reference proteome</keyword>
<keyword evidence="1" id="KW-0808">Transferase</keyword>
<dbReference type="PROSITE" id="PS51186">
    <property type="entry name" value="GNAT"/>
    <property type="match status" value="1"/>
</dbReference>
<dbReference type="Proteomes" id="UP000581688">
    <property type="component" value="Unassembled WGS sequence"/>
</dbReference>
<dbReference type="PANTHER" id="PTHR43877">
    <property type="entry name" value="AMINOALKYLPHOSPHONATE N-ACETYLTRANSFERASE-RELATED-RELATED"/>
    <property type="match status" value="1"/>
</dbReference>
<sequence>MIRKAKVEDINRIMEIVKDSVKVMSEQGNDQWGEEYPLAHHYEGDINEGSLYVYEDNGLVLGVACISSKGHGEYETINWSYQEPSYSIKRLAVDPQVRKKGIGLAFYQKAEDIALQNGVHYIRTDTYSKNKAALRLFEKANYRLVQEGFNGSKAAPFYYFEKKF</sequence>
<accession>A0A841Q726</accession>
<keyword evidence="4" id="KW-0689">Ribosomal protein</keyword>
<evidence type="ECO:0000259" key="3">
    <source>
        <dbReference type="PROSITE" id="PS51186"/>
    </source>
</evidence>
<dbReference type="PANTHER" id="PTHR43877:SF2">
    <property type="entry name" value="AMINOALKYLPHOSPHONATE N-ACETYLTRANSFERASE-RELATED"/>
    <property type="match status" value="1"/>
</dbReference>
<evidence type="ECO:0000313" key="4">
    <source>
        <dbReference type="EMBL" id="MBB6454153.1"/>
    </source>
</evidence>
<name>A0A841Q726_9BACI</name>
<proteinExistence type="predicted"/>
<gene>
    <name evidence="4" type="ORF">HNQ94_002604</name>
</gene>
<reference evidence="4 5" key="1">
    <citation type="submission" date="2020-08" db="EMBL/GenBank/DDBJ databases">
        <title>Genomic Encyclopedia of Type Strains, Phase IV (KMG-IV): sequencing the most valuable type-strain genomes for metagenomic binning, comparative biology and taxonomic classification.</title>
        <authorList>
            <person name="Goeker M."/>
        </authorList>
    </citation>
    <scope>NUCLEOTIDE SEQUENCE [LARGE SCALE GENOMIC DNA]</scope>
    <source>
        <strain evidence="4 5">DSM 19612</strain>
    </source>
</reference>
<dbReference type="Pfam" id="PF00583">
    <property type="entry name" value="Acetyltransf_1"/>
    <property type="match status" value="1"/>
</dbReference>
<dbReference type="InterPro" id="IPR000182">
    <property type="entry name" value="GNAT_dom"/>
</dbReference>
<evidence type="ECO:0000313" key="5">
    <source>
        <dbReference type="Proteomes" id="UP000581688"/>
    </source>
</evidence>
<feature type="domain" description="N-acetyltransferase" evidence="3">
    <location>
        <begin position="1"/>
        <end position="164"/>
    </location>
</feature>
<protein>
    <submittedName>
        <fullName evidence="4">Ribosomal protein S18 acetylase RimI-like enzyme</fullName>
    </submittedName>
</protein>
<evidence type="ECO:0000256" key="2">
    <source>
        <dbReference type="ARBA" id="ARBA00023315"/>
    </source>
</evidence>
<dbReference type="RefSeq" id="WP_174496752.1">
    <property type="nucleotide sequence ID" value="NZ_CADDWK010000009.1"/>
</dbReference>
<evidence type="ECO:0000256" key="1">
    <source>
        <dbReference type="ARBA" id="ARBA00022679"/>
    </source>
</evidence>
<dbReference type="Gene3D" id="3.40.630.30">
    <property type="match status" value="1"/>
</dbReference>
<dbReference type="SUPFAM" id="SSF55729">
    <property type="entry name" value="Acyl-CoA N-acyltransferases (Nat)"/>
    <property type="match status" value="1"/>
</dbReference>